<dbReference type="GO" id="GO:0003676">
    <property type="term" value="F:nucleic acid binding"/>
    <property type="evidence" value="ECO:0007669"/>
    <property type="project" value="InterPro"/>
</dbReference>
<dbReference type="EMBL" id="OZ034813">
    <property type="protein sequence ID" value="CAL1355132.1"/>
    <property type="molecule type" value="Genomic_DNA"/>
</dbReference>
<keyword evidence="3" id="KW-1185">Reference proteome</keyword>
<evidence type="ECO:0000259" key="1">
    <source>
        <dbReference type="Pfam" id="PF13456"/>
    </source>
</evidence>
<name>A0AAV2CFD2_9ROSI</name>
<dbReference type="Pfam" id="PF13456">
    <property type="entry name" value="RVT_3"/>
    <property type="match status" value="1"/>
</dbReference>
<dbReference type="InterPro" id="IPR002156">
    <property type="entry name" value="RNaseH_domain"/>
</dbReference>
<organism evidence="2 3">
    <name type="scientific">Linum trigynum</name>
    <dbReference type="NCBI Taxonomy" id="586398"/>
    <lineage>
        <taxon>Eukaryota</taxon>
        <taxon>Viridiplantae</taxon>
        <taxon>Streptophyta</taxon>
        <taxon>Embryophyta</taxon>
        <taxon>Tracheophyta</taxon>
        <taxon>Spermatophyta</taxon>
        <taxon>Magnoliopsida</taxon>
        <taxon>eudicotyledons</taxon>
        <taxon>Gunneridae</taxon>
        <taxon>Pentapetalae</taxon>
        <taxon>rosids</taxon>
        <taxon>fabids</taxon>
        <taxon>Malpighiales</taxon>
        <taxon>Linaceae</taxon>
        <taxon>Linum</taxon>
    </lineage>
</organism>
<dbReference type="PANTHER" id="PTHR47074">
    <property type="entry name" value="BNAC02G40300D PROTEIN"/>
    <property type="match status" value="1"/>
</dbReference>
<gene>
    <name evidence="2" type="ORF">LTRI10_LOCUS2908</name>
</gene>
<sequence length="114" mass="13028">MAEALAAEMGAQLARQLELPRPILEVDCLSLIEKFLKAEAIHSEIGIICRRTVRFLEDNGLDVAHIRHVRRQANNATHVMAHSETHWDCREVWLDRPPVFLIDQLQLDNVTSPI</sequence>
<proteinExistence type="predicted"/>
<accession>A0AAV2CFD2</accession>
<dbReference type="AlphaFoldDB" id="A0AAV2CFD2"/>
<dbReference type="PANTHER" id="PTHR47074:SF11">
    <property type="entry name" value="REVERSE TRANSCRIPTASE-LIKE PROTEIN"/>
    <property type="match status" value="1"/>
</dbReference>
<reference evidence="2 3" key="1">
    <citation type="submission" date="2024-04" db="EMBL/GenBank/DDBJ databases">
        <authorList>
            <person name="Fracassetti M."/>
        </authorList>
    </citation>
    <scope>NUCLEOTIDE SEQUENCE [LARGE SCALE GENOMIC DNA]</scope>
</reference>
<dbReference type="InterPro" id="IPR052929">
    <property type="entry name" value="RNase_H-like_EbsB-rel"/>
</dbReference>
<protein>
    <recommendedName>
        <fullName evidence="1">RNase H type-1 domain-containing protein</fullName>
    </recommendedName>
</protein>
<feature type="domain" description="RNase H type-1" evidence="1">
    <location>
        <begin position="1"/>
        <end position="82"/>
    </location>
</feature>
<evidence type="ECO:0000313" key="3">
    <source>
        <dbReference type="Proteomes" id="UP001497516"/>
    </source>
</evidence>
<dbReference type="Proteomes" id="UP001497516">
    <property type="component" value="Chromosome 1"/>
</dbReference>
<evidence type="ECO:0000313" key="2">
    <source>
        <dbReference type="EMBL" id="CAL1355132.1"/>
    </source>
</evidence>
<dbReference type="GO" id="GO:0004523">
    <property type="term" value="F:RNA-DNA hybrid ribonuclease activity"/>
    <property type="evidence" value="ECO:0007669"/>
    <property type="project" value="InterPro"/>
</dbReference>